<dbReference type="RefSeq" id="WP_386044119.1">
    <property type="nucleotide sequence ID" value="NZ_JBHUIO010000002.1"/>
</dbReference>
<dbReference type="EMBL" id="JBHUIO010000002">
    <property type="protein sequence ID" value="MFD2169069.1"/>
    <property type="molecule type" value="Genomic_DNA"/>
</dbReference>
<dbReference type="CDD" id="cd02947">
    <property type="entry name" value="TRX_family"/>
    <property type="match status" value="1"/>
</dbReference>
<keyword evidence="2" id="KW-0813">Transport</keyword>
<organism evidence="8 9">
    <name type="scientific">Tumebacillus lipolyticus</name>
    <dbReference type="NCBI Taxonomy" id="1280370"/>
    <lineage>
        <taxon>Bacteria</taxon>
        <taxon>Bacillati</taxon>
        <taxon>Bacillota</taxon>
        <taxon>Bacilli</taxon>
        <taxon>Bacillales</taxon>
        <taxon>Alicyclobacillaceae</taxon>
        <taxon>Tumebacillus</taxon>
    </lineage>
</organism>
<dbReference type="PROSITE" id="PS51352">
    <property type="entry name" value="THIOREDOXIN_2"/>
    <property type="match status" value="1"/>
</dbReference>
<comment type="similarity">
    <text evidence="1 6">Belongs to the thioredoxin family.</text>
</comment>
<evidence type="ECO:0000259" key="7">
    <source>
        <dbReference type="PROSITE" id="PS51352"/>
    </source>
</evidence>
<dbReference type="PIRSF" id="PIRSF000077">
    <property type="entry name" value="Thioredoxin"/>
    <property type="match status" value="1"/>
</dbReference>
<dbReference type="PANTHER" id="PTHR45663">
    <property type="entry name" value="GEO12009P1"/>
    <property type="match status" value="1"/>
</dbReference>
<evidence type="ECO:0000256" key="5">
    <source>
        <dbReference type="ARBA" id="ARBA00023284"/>
    </source>
</evidence>
<evidence type="ECO:0000256" key="4">
    <source>
        <dbReference type="ARBA" id="ARBA00023157"/>
    </source>
</evidence>
<evidence type="ECO:0000256" key="1">
    <source>
        <dbReference type="ARBA" id="ARBA00008987"/>
    </source>
</evidence>
<dbReference type="InterPro" id="IPR013766">
    <property type="entry name" value="Thioredoxin_domain"/>
</dbReference>
<keyword evidence="9" id="KW-1185">Reference proteome</keyword>
<keyword evidence="3" id="KW-0249">Electron transport</keyword>
<comment type="caution">
    <text evidence="8">The sequence shown here is derived from an EMBL/GenBank/DDBJ whole genome shotgun (WGS) entry which is preliminary data.</text>
</comment>
<gene>
    <name evidence="8" type="ORF">ACFSOY_03435</name>
</gene>
<dbReference type="SUPFAM" id="SSF52833">
    <property type="entry name" value="Thioredoxin-like"/>
    <property type="match status" value="1"/>
</dbReference>
<accession>A0ABW4ZTV5</accession>
<dbReference type="Proteomes" id="UP001597343">
    <property type="component" value="Unassembled WGS sequence"/>
</dbReference>
<evidence type="ECO:0000256" key="6">
    <source>
        <dbReference type="PIRNR" id="PIRNR000077"/>
    </source>
</evidence>
<dbReference type="InterPro" id="IPR005746">
    <property type="entry name" value="Thioredoxin"/>
</dbReference>
<keyword evidence="5" id="KW-0676">Redox-active center</keyword>
<evidence type="ECO:0000313" key="9">
    <source>
        <dbReference type="Proteomes" id="UP001597343"/>
    </source>
</evidence>
<feature type="domain" description="Thioredoxin" evidence="7">
    <location>
        <begin position="1"/>
        <end position="103"/>
    </location>
</feature>
<name>A0ABW4ZTV5_9BACL</name>
<dbReference type="PANTHER" id="PTHR45663:SF11">
    <property type="entry name" value="GEO12009P1"/>
    <property type="match status" value="1"/>
</dbReference>
<dbReference type="Pfam" id="PF00085">
    <property type="entry name" value="Thioredoxin"/>
    <property type="match status" value="1"/>
</dbReference>
<reference evidence="9" key="1">
    <citation type="journal article" date="2019" name="Int. J. Syst. Evol. Microbiol.">
        <title>The Global Catalogue of Microorganisms (GCM) 10K type strain sequencing project: providing services to taxonomists for standard genome sequencing and annotation.</title>
        <authorList>
            <consortium name="The Broad Institute Genomics Platform"/>
            <consortium name="The Broad Institute Genome Sequencing Center for Infectious Disease"/>
            <person name="Wu L."/>
            <person name="Ma J."/>
        </authorList>
    </citation>
    <scope>NUCLEOTIDE SEQUENCE [LARGE SCALE GENOMIC DNA]</scope>
    <source>
        <strain evidence="9">CGMCC 1.13574</strain>
    </source>
</reference>
<dbReference type="PRINTS" id="PR00421">
    <property type="entry name" value="THIOREDOXIN"/>
</dbReference>
<protein>
    <recommendedName>
        <fullName evidence="6">Thioredoxin</fullName>
    </recommendedName>
</protein>
<evidence type="ECO:0000313" key="8">
    <source>
        <dbReference type="EMBL" id="MFD2169069.1"/>
    </source>
</evidence>
<evidence type="ECO:0000256" key="2">
    <source>
        <dbReference type="ARBA" id="ARBA00022448"/>
    </source>
</evidence>
<dbReference type="Gene3D" id="3.40.30.10">
    <property type="entry name" value="Glutaredoxin"/>
    <property type="match status" value="1"/>
</dbReference>
<keyword evidence="4" id="KW-1015">Disulfide bond</keyword>
<evidence type="ECO:0000256" key="3">
    <source>
        <dbReference type="ARBA" id="ARBA00022982"/>
    </source>
</evidence>
<sequence>MIRNATDSNFDELIAKGTVLVEFGASWCGPCRMLTPILEQLDRELSGRLEIFKVDVDVAGPLVVRFEVMSIPLLVLYQGGRPIERIHGFQSKEALLDLIRPHL</sequence>
<proteinExistence type="inferred from homology"/>
<dbReference type="InterPro" id="IPR036249">
    <property type="entry name" value="Thioredoxin-like_sf"/>
</dbReference>